<reference evidence="3 4" key="1">
    <citation type="journal article" date="2014" name="Nat. Genet.">
        <title>Genome and transcriptome of the porcine whipworm Trichuris suis.</title>
        <authorList>
            <person name="Jex A.R."/>
            <person name="Nejsum P."/>
            <person name="Schwarz E.M."/>
            <person name="Hu L."/>
            <person name="Young N.D."/>
            <person name="Hall R.S."/>
            <person name="Korhonen P.K."/>
            <person name="Liao S."/>
            <person name="Thamsborg S."/>
            <person name="Xia J."/>
            <person name="Xu P."/>
            <person name="Wang S."/>
            <person name="Scheerlinck J.P."/>
            <person name="Hofmann A."/>
            <person name="Sternberg P.W."/>
            <person name="Wang J."/>
            <person name="Gasser R.B."/>
        </authorList>
    </citation>
    <scope>NUCLEOTIDE SEQUENCE [LARGE SCALE GENOMIC DNA]</scope>
    <source>
        <strain evidence="3">DCEP-RM93F</strain>
        <strain evidence="2">DCEP-RM93M</strain>
    </source>
</reference>
<evidence type="ECO:0000313" key="2">
    <source>
        <dbReference type="EMBL" id="KFD57201.1"/>
    </source>
</evidence>
<sequence length="93" mass="10799">MYGQSEHEENWANSKAKDHWISRQEHLGQIKLGSEWQRSLKGSRIMVRLIDQLCWSPGIRQPTGNGHQRRAVSPNGEHPLGEVVVPRKRQPRR</sequence>
<dbReference type="Proteomes" id="UP000030764">
    <property type="component" value="Unassembled WGS sequence"/>
</dbReference>
<evidence type="ECO:0000313" key="3">
    <source>
        <dbReference type="EMBL" id="KFD63355.1"/>
    </source>
</evidence>
<dbReference type="AlphaFoldDB" id="A0A085N1K9"/>
<gene>
    <name evidence="2" type="ORF">M513_02086</name>
    <name evidence="3" type="ORF">M514_02086</name>
</gene>
<name>A0A085N1K9_9BILA</name>
<feature type="region of interest" description="Disordered" evidence="1">
    <location>
        <begin position="57"/>
        <end position="93"/>
    </location>
</feature>
<keyword evidence="4" id="KW-1185">Reference proteome</keyword>
<protein>
    <submittedName>
        <fullName evidence="3">Uncharacterized protein</fullName>
    </submittedName>
</protein>
<dbReference type="Proteomes" id="UP000030758">
    <property type="component" value="Unassembled WGS sequence"/>
</dbReference>
<dbReference type="EMBL" id="KL367575">
    <property type="protein sequence ID" value="KFD63355.1"/>
    <property type="molecule type" value="Genomic_DNA"/>
</dbReference>
<organism evidence="3">
    <name type="scientific">Trichuris suis</name>
    <name type="common">pig whipworm</name>
    <dbReference type="NCBI Taxonomy" id="68888"/>
    <lineage>
        <taxon>Eukaryota</taxon>
        <taxon>Metazoa</taxon>
        <taxon>Ecdysozoa</taxon>
        <taxon>Nematoda</taxon>
        <taxon>Enoplea</taxon>
        <taxon>Dorylaimia</taxon>
        <taxon>Trichinellida</taxon>
        <taxon>Trichuridae</taxon>
        <taxon>Trichuris</taxon>
    </lineage>
</organism>
<evidence type="ECO:0000313" key="4">
    <source>
        <dbReference type="Proteomes" id="UP000030764"/>
    </source>
</evidence>
<dbReference type="EMBL" id="KL363190">
    <property type="protein sequence ID" value="KFD57201.1"/>
    <property type="molecule type" value="Genomic_DNA"/>
</dbReference>
<accession>A0A085N1K9</accession>
<proteinExistence type="predicted"/>
<evidence type="ECO:0000256" key="1">
    <source>
        <dbReference type="SAM" id="MobiDB-lite"/>
    </source>
</evidence>